<evidence type="ECO:0000259" key="2">
    <source>
        <dbReference type="PROSITE" id="PS50983"/>
    </source>
</evidence>
<dbReference type="InterPro" id="IPR002491">
    <property type="entry name" value="ABC_transptr_periplasmic_BD"/>
</dbReference>
<name>A0A850T083_9BACT</name>
<dbReference type="RefSeq" id="WP_178365933.1">
    <property type="nucleotide sequence ID" value="NZ_JACADJ010000012.1"/>
</dbReference>
<feature type="chain" id="PRO_5032537834" evidence="1">
    <location>
        <begin position="24"/>
        <end position="367"/>
    </location>
</feature>
<evidence type="ECO:0000313" key="4">
    <source>
        <dbReference type="Proteomes" id="UP000553343"/>
    </source>
</evidence>
<dbReference type="EMBL" id="JACADJ010000012">
    <property type="protein sequence ID" value="NWH04481.1"/>
    <property type="molecule type" value="Genomic_DNA"/>
</dbReference>
<dbReference type="Gene3D" id="3.40.50.1980">
    <property type="entry name" value="Nitrogenase molybdenum iron protein domain"/>
    <property type="match status" value="2"/>
</dbReference>
<reference evidence="3 4" key="1">
    <citation type="submission" date="2020-06" db="EMBL/GenBank/DDBJ databases">
        <title>High-quality draft genome of sulfate reducer Desulfobacter latus type strain AcrS2 isolated from marine sediment.</title>
        <authorList>
            <person name="Hoppe M."/>
            <person name="Larsen C.K."/>
            <person name="Marshall I.P.G."/>
            <person name="Schramm A."/>
            <person name="Marietou A.G."/>
        </authorList>
    </citation>
    <scope>NUCLEOTIDE SEQUENCE [LARGE SCALE GENOMIC DNA]</scope>
    <source>
        <strain evidence="3 4">AcRS2</strain>
    </source>
</reference>
<feature type="domain" description="Fe/B12 periplasmic-binding" evidence="2">
    <location>
        <begin position="42"/>
        <end position="324"/>
    </location>
</feature>
<dbReference type="PANTHER" id="PTHR30535">
    <property type="entry name" value="VITAMIN B12-BINDING PROTEIN"/>
    <property type="match status" value="1"/>
</dbReference>
<evidence type="ECO:0000313" key="3">
    <source>
        <dbReference type="EMBL" id="NWH04481.1"/>
    </source>
</evidence>
<dbReference type="CDD" id="cd01147">
    <property type="entry name" value="HemV-2"/>
    <property type="match status" value="1"/>
</dbReference>
<keyword evidence="4" id="KW-1185">Reference proteome</keyword>
<dbReference type="Pfam" id="PF01497">
    <property type="entry name" value="Peripla_BP_2"/>
    <property type="match status" value="1"/>
</dbReference>
<evidence type="ECO:0000256" key="1">
    <source>
        <dbReference type="SAM" id="SignalP"/>
    </source>
</evidence>
<sequence>MKTKLVLLCVSLFLIPAVFPAHAKTILDSTGKTVVVPDQISRIICSGPGALRLITYFNAQDLVVAVDDMETARKRFDARPYAIANPQYKKLPVFGEFRGNDDPEKILGLAAQPQVIFKTYAGMGYDPVELSQKTGIPVVVLGYGNLAVQRDIIYNSLRIIGRVLNREDRAEALIGFFDKQIAELNQRTASVKNKKTCFIGGIAHKGPHGFQSTEPNYPPFEFVNAANIANTSDIKVKNLSHSSFSKEKLLEANPEVLFLDLSTLQMGDGHSGLDELKTDPVYQALDAVADGRVYGVLPYNWYTQNFGSILADAWYVGTVLYPDQFEDVDPLKKADEIYEFLLSAKVYAAMDALFQNKAFKPVDLGAQ</sequence>
<dbReference type="InterPro" id="IPR050902">
    <property type="entry name" value="ABC_Transporter_SBP"/>
</dbReference>
<dbReference type="SUPFAM" id="SSF53807">
    <property type="entry name" value="Helical backbone' metal receptor"/>
    <property type="match status" value="1"/>
</dbReference>
<organism evidence="3 4">
    <name type="scientific">Desulfobacter latus</name>
    <dbReference type="NCBI Taxonomy" id="2292"/>
    <lineage>
        <taxon>Bacteria</taxon>
        <taxon>Pseudomonadati</taxon>
        <taxon>Thermodesulfobacteriota</taxon>
        <taxon>Desulfobacteria</taxon>
        <taxon>Desulfobacterales</taxon>
        <taxon>Desulfobacteraceae</taxon>
        <taxon>Desulfobacter</taxon>
    </lineage>
</organism>
<gene>
    <name evidence="3" type="ORF">HXW94_05655</name>
</gene>
<dbReference type="Proteomes" id="UP000553343">
    <property type="component" value="Unassembled WGS sequence"/>
</dbReference>
<accession>A0A850T083</accession>
<dbReference type="PROSITE" id="PS50983">
    <property type="entry name" value="FE_B12_PBP"/>
    <property type="match status" value="1"/>
</dbReference>
<feature type="signal peptide" evidence="1">
    <location>
        <begin position="1"/>
        <end position="23"/>
    </location>
</feature>
<dbReference type="PANTHER" id="PTHR30535:SF34">
    <property type="entry name" value="MOLYBDATE-BINDING PROTEIN MOLA"/>
    <property type="match status" value="1"/>
</dbReference>
<protein>
    <submittedName>
        <fullName evidence="3">Iron ABC transporter substrate-binding protein</fullName>
    </submittedName>
</protein>
<dbReference type="AlphaFoldDB" id="A0A850T083"/>
<comment type="caution">
    <text evidence="3">The sequence shown here is derived from an EMBL/GenBank/DDBJ whole genome shotgun (WGS) entry which is preliminary data.</text>
</comment>
<proteinExistence type="predicted"/>
<keyword evidence="1" id="KW-0732">Signal</keyword>